<organism evidence="1 2">
    <name type="scientific">Geomonas paludis</name>
    <dbReference type="NCBI Taxonomy" id="2740185"/>
    <lineage>
        <taxon>Bacteria</taxon>
        <taxon>Pseudomonadati</taxon>
        <taxon>Thermodesulfobacteriota</taxon>
        <taxon>Desulfuromonadia</taxon>
        <taxon>Geobacterales</taxon>
        <taxon>Geobacteraceae</taxon>
        <taxon>Geomonas</taxon>
    </lineage>
</organism>
<proteinExistence type="predicted"/>
<gene>
    <name evidence="1" type="ORF">GMPD_06020</name>
</gene>
<dbReference type="Proteomes" id="UP000568888">
    <property type="component" value="Unassembled WGS sequence"/>
</dbReference>
<accession>A0A6V8MSU1</accession>
<sequence length="127" mass="13965">MSMDKISLRLSEEERGMLHGQAEVLGISLSELIRERLFAPQGLTVSLRVEELTRQVGTLSEGVLRLAERGENAPLPAPEMPPALGAALERIERSLCDLSQQIGALRDAITEQKAQPTGWTSFLSRSR</sequence>
<dbReference type="AlphaFoldDB" id="A0A6V8MSU1"/>
<reference evidence="2" key="1">
    <citation type="submission" date="2020-06" db="EMBL/GenBank/DDBJ databases">
        <title>Draft genomic sequecing of Geomonas sp. Red736.</title>
        <authorList>
            <person name="Itoh H."/>
            <person name="Xu Z.X."/>
            <person name="Ushijima N."/>
            <person name="Masuda Y."/>
            <person name="Shiratori Y."/>
            <person name="Senoo K."/>
        </authorList>
    </citation>
    <scope>NUCLEOTIDE SEQUENCE [LARGE SCALE GENOMIC DNA]</scope>
    <source>
        <strain evidence="2">Red736</strain>
    </source>
</reference>
<evidence type="ECO:0000313" key="2">
    <source>
        <dbReference type="Proteomes" id="UP000568888"/>
    </source>
</evidence>
<comment type="caution">
    <text evidence="1">The sequence shown here is derived from an EMBL/GenBank/DDBJ whole genome shotgun (WGS) entry which is preliminary data.</text>
</comment>
<name>A0A6V8MSU1_9BACT</name>
<protein>
    <submittedName>
        <fullName evidence="1">Uncharacterized protein</fullName>
    </submittedName>
</protein>
<evidence type="ECO:0000313" key="1">
    <source>
        <dbReference type="EMBL" id="GFO62683.1"/>
    </source>
</evidence>
<dbReference type="EMBL" id="BLXY01000001">
    <property type="protein sequence ID" value="GFO62683.1"/>
    <property type="molecule type" value="Genomic_DNA"/>
</dbReference>